<dbReference type="GO" id="GO:0003700">
    <property type="term" value="F:DNA-binding transcription factor activity"/>
    <property type="evidence" value="ECO:0007669"/>
    <property type="project" value="InterPro"/>
</dbReference>
<dbReference type="EMBL" id="CZKB01000007">
    <property type="protein sequence ID" value="CUR58659.1"/>
    <property type="molecule type" value="Genomic_DNA"/>
</dbReference>
<dbReference type="PROSITE" id="PS50931">
    <property type="entry name" value="HTH_LYSR"/>
    <property type="match status" value="1"/>
</dbReference>
<dbReference type="InterPro" id="IPR000847">
    <property type="entry name" value="LysR_HTH_N"/>
</dbReference>
<name>A0A2P2C9J5_9ZZZZ</name>
<evidence type="ECO:0000256" key="3">
    <source>
        <dbReference type="ARBA" id="ARBA00023125"/>
    </source>
</evidence>
<proteinExistence type="inferred from homology"/>
<keyword evidence="2" id="KW-0805">Transcription regulation</keyword>
<evidence type="ECO:0000313" key="6">
    <source>
        <dbReference type="EMBL" id="CUR58659.1"/>
    </source>
</evidence>
<dbReference type="SUPFAM" id="SSF53850">
    <property type="entry name" value="Periplasmic binding protein-like II"/>
    <property type="match status" value="1"/>
</dbReference>
<evidence type="ECO:0000259" key="5">
    <source>
        <dbReference type="PROSITE" id="PS50931"/>
    </source>
</evidence>
<dbReference type="Pfam" id="PF00126">
    <property type="entry name" value="HTH_1"/>
    <property type="match status" value="1"/>
</dbReference>
<dbReference type="InterPro" id="IPR036390">
    <property type="entry name" value="WH_DNA-bd_sf"/>
</dbReference>
<dbReference type="InterPro" id="IPR050950">
    <property type="entry name" value="HTH-type_LysR_regulators"/>
</dbReference>
<dbReference type="GO" id="GO:0003677">
    <property type="term" value="F:DNA binding"/>
    <property type="evidence" value="ECO:0007669"/>
    <property type="project" value="UniProtKB-KW"/>
</dbReference>
<dbReference type="InterPro" id="IPR005119">
    <property type="entry name" value="LysR_subst-bd"/>
</dbReference>
<accession>A0A2P2C9J5</accession>
<keyword evidence="4" id="KW-0804">Transcription</keyword>
<dbReference type="Gene3D" id="3.40.190.290">
    <property type="match status" value="1"/>
</dbReference>
<feature type="domain" description="HTH lysR-type" evidence="5">
    <location>
        <begin position="5"/>
        <end position="62"/>
    </location>
</feature>
<evidence type="ECO:0000256" key="2">
    <source>
        <dbReference type="ARBA" id="ARBA00023015"/>
    </source>
</evidence>
<dbReference type="InterPro" id="IPR036388">
    <property type="entry name" value="WH-like_DNA-bd_sf"/>
</dbReference>
<evidence type="ECO:0000256" key="4">
    <source>
        <dbReference type="ARBA" id="ARBA00023163"/>
    </source>
</evidence>
<dbReference type="AlphaFoldDB" id="A0A2P2C9J5"/>
<dbReference type="Gene3D" id="1.10.10.10">
    <property type="entry name" value="Winged helix-like DNA-binding domain superfamily/Winged helix DNA-binding domain"/>
    <property type="match status" value="1"/>
</dbReference>
<sequence>MVGDVLIRDLEWLLALAEHGHVTDAAAALGTSQPTVSRALARIEADLGVRVFERVPTGIVTTADGELVLESARELVAGHQRLRAALANRLDPDTGVVRLAFLDSMATTVLPRLLRGFHEHAPGIKVVLSQEPAHEIRRDLDHGAAELGLTMARPDDDYARLPVQEERLVVVVPPTHRLARRKRVDLVELADEEMVMIPPGFGHRALVDELLADAGVTPRVSFESADLATIEGLVAAGLGIGIVPVAFAGVSGTVGLTLTTPAAHRTISLVWRTDRPLAPPAQRFLDFVRTWA</sequence>
<comment type="similarity">
    <text evidence="1">Belongs to the LysR transcriptional regulatory family.</text>
</comment>
<protein>
    <submittedName>
        <fullName evidence="6">Putative transcriptional regulator</fullName>
    </submittedName>
</protein>
<keyword evidence="3" id="KW-0238">DNA-binding</keyword>
<dbReference type="CDD" id="cd08434">
    <property type="entry name" value="PBP2_GltC_like"/>
    <property type="match status" value="1"/>
</dbReference>
<dbReference type="SUPFAM" id="SSF46785">
    <property type="entry name" value="Winged helix' DNA-binding domain"/>
    <property type="match status" value="1"/>
</dbReference>
<organism evidence="6">
    <name type="scientific">metagenome</name>
    <dbReference type="NCBI Taxonomy" id="256318"/>
    <lineage>
        <taxon>unclassified sequences</taxon>
        <taxon>metagenomes</taxon>
    </lineage>
</organism>
<evidence type="ECO:0000256" key="1">
    <source>
        <dbReference type="ARBA" id="ARBA00009437"/>
    </source>
</evidence>
<reference evidence="6" key="1">
    <citation type="submission" date="2015-08" db="EMBL/GenBank/DDBJ databases">
        <authorList>
            <person name="Babu N.S."/>
            <person name="Beckwith C.J."/>
            <person name="Beseler K.G."/>
            <person name="Brison A."/>
            <person name="Carone J.V."/>
            <person name="Caskin T.P."/>
            <person name="Diamond M."/>
            <person name="Durham M.E."/>
            <person name="Foxe J.M."/>
            <person name="Go M."/>
            <person name="Henderson B.A."/>
            <person name="Jones I.B."/>
            <person name="McGettigan J.A."/>
            <person name="Micheletti S.J."/>
            <person name="Nasrallah M.E."/>
            <person name="Ortiz D."/>
            <person name="Piller C.R."/>
            <person name="Privatt S.R."/>
            <person name="Schneider S.L."/>
            <person name="Sharp S."/>
            <person name="Smith T.C."/>
            <person name="Stanton J.D."/>
            <person name="Ullery H.E."/>
            <person name="Wilson R.J."/>
            <person name="Serrano M.G."/>
            <person name="Buck G."/>
            <person name="Lee V."/>
            <person name="Wang Y."/>
            <person name="Carvalho R."/>
            <person name="Voegtly L."/>
            <person name="Shi R."/>
            <person name="Duckworth R."/>
            <person name="Johnson A."/>
            <person name="Loviza R."/>
            <person name="Walstead R."/>
            <person name="Shah Z."/>
            <person name="Kiflezghi M."/>
            <person name="Wade K."/>
            <person name="Ball S.L."/>
            <person name="Bradley K.W."/>
            <person name="Asai D.J."/>
            <person name="Bowman C.A."/>
            <person name="Russell D.A."/>
            <person name="Pope W.H."/>
            <person name="Jacobs-Sera D."/>
            <person name="Hendrix R.W."/>
            <person name="Hatfull G.F."/>
        </authorList>
    </citation>
    <scope>NUCLEOTIDE SEQUENCE</scope>
</reference>
<dbReference type="GO" id="GO:0005829">
    <property type="term" value="C:cytosol"/>
    <property type="evidence" value="ECO:0007669"/>
    <property type="project" value="TreeGrafter"/>
</dbReference>
<dbReference type="PANTHER" id="PTHR30419">
    <property type="entry name" value="HTH-TYPE TRANSCRIPTIONAL REGULATOR YBHD"/>
    <property type="match status" value="1"/>
</dbReference>
<gene>
    <name evidence="6" type="ORF">NOCA1150099</name>
</gene>
<dbReference type="Pfam" id="PF03466">
    <property type="entry name" value="LysR_substrate"/>
    <property type="match status" value="1"/>
</dbReference>
<dbReference type="PRINTS" id="PR00039">
    <property type="entry name" value="HTHLYSR"/>
</dbReference>